<accession>A0A4R7TCQ2</accession>
<organism evidence="3 4">
    <name type="scientific">Kribbella voronezhensis</name>
    <dbReference type="NCBI Taxonomy" id="2512212"/>
    <lineage>
        <taxon>Bacteria</taxon>
        <taxon>Bacillati</taxon>
        <taxon>Actinomycetota</taxon>
        <taxon>Actinomycetes</taxon>
        <taxon>Propionibacteriales</taxon>
        <taxon>Kribbellaceae</taxon>
        <taxon>Kribbella</taxon>
    </lineage>
</organism>
<proteinExistence type="predicted"/>
<feature type="region of interest" description="Disordered" evidence="1">
    <location>
        <begin position="703"/>
        <end position="772"/>
    </location>
</feature>
<comment type="caution">
    <text evidence="3">The sequence shown here is derived from an EMBL/GenBank/DDBJ whole genome shotgun (WGS) entry which is preliminary data.</text>
</comment>
<keyword evidence="2" id="KW-0472">Membrane</keyword>
<gene>
    <name evidence="3" type="ORF">EV138_3470</name>
</gene>
<keyword evidence="4" id="KW-1185">Reference proteome</keyword>
<evidence type="ECO:0000256" key="1">
    <source>
        <dbReference type="SAM" id="MobiDB-lite"/>
    </source>
</evidence>
<feature type="region of interest" description="Disordered" evidence="1">
    <location>
        <begin position="346"/>
        <end position="368"/>
    </location>
</feature>
<sequence>MIVASATVSAATTAVASPQADDPVVDVAIDSFSPAIPKVGQAVTITGTVTNTSNVTLEVPQAIACIDTERLTTRAELAAIPTEENKPVGNRNNCHGLDSAEAATFQPFTEPLVPKARVKFELVVPWAEWHISKKPGVYVVGVMFRGTVATTVDGQKSTNRITAGRSRMLMPVTDGKPTARKVTTAVVLPLRHRPTLLAADRFANESLAQSMAPTGALGRLLALGQKQKVTWLVDPGMLDEARQMRDGYRVVGDNNVSRPGTGAKAVANWLRAFDATRAKNPVVLLPYGDPDVGSLIEAAGGLRDLVGQARAATEQYNLGGAQGFKSGLWLENGSVTSRNLAAASTGYAGARPDDTTLVSSSSWTADDRPALSPSPVYNVLTPEGPVKSVKTVIADSSLTAGGPDPADASSPLQVRQRFAAETELLASSGKGPISVVALPPRGWDPDGQAAVQLVQSLSILPWVKPATLNEIIAATPKPVVTKAPPAGRPAPGLSPGQLDQLRKLGTSTNTFISLLNDIEQADENLRRALLRAASYSWRGFADEAQRFVGYEQGGVTSQLNKVHLVTNAGGERGQHRAIKVNLSGSKGQFPLTVENGLDVTIRIGVAVSSPNRDDLRIQPIQQKIVPPHQKATFQIKASAEQNGLIRAEAKVISQSQAQVGKSQELVIQARQYGSVGWILVGSACALLFGTSAVRIYRRIRSEKRNPSATEPGPDPLHPAPLDTTDSTGTRDDAAAEPVEPLADELQPHLAATPEPNGHAQQSLKEGVGTKDG</sequence>
<reference evidence="3 4" key="1">
    <citation type="submission" date="2019-03" db="EMBL/GenBank/DDBJ databases">
        <title>Genomic Encyclopedia of Type Strains, Phase III (KMG-III): the genomes of soil and plant-associated and newly described type strains.</title>
        <authorList>
            <person name="Whitman W."/>
        </authorList>
    </citation>
    <scope>NUCLEOTIDE SEQUENCE [LARGE SCALE GENOMIC DNA]</scope>
    <source>
        <strain evidence="3 4">VKM Ac-2575</strain>
    </source>
</reference>
<keyword evidence="2" id="KW-0812">Transmembrane</keyword>
<dbReference type="Pfam" id="PF19516">
    <property type="entry name" value="DUF6049"/>
    <property type="match status" value="1"/>
</dbReference>
<dbReference type="AlphaFoldDB" id="A0A4R7TCQ2"/>
<protein>
    <submittedName>
        <fullName evidence="3">Uncharacterized protein</fullName>
    </submittedName>
</protein>
<dbReference type="Proteomes" id="UP000295151">
    <property type="component" value="Unassembled WGS sequence"/>
</dbReference>
<name>A0A4R7TCQ2_9ACTN</name>
<evidence type="ECO:0000313" key="4">
    <source>
        <dbReference type="Proteomes" id="UP000295151"/>
    </source>
</evidence>
<dbReference type="EMBL" id="SOCE01000001">
    <property type="protein sequence ID" value="TDU89890.1"/>
    <property type="molecule type" value="Genomic_DNA"/>
</dbReference>
<feature type="transmembrane region" description="Helical" evidence="2">
    <location>
        <begin position="675"/>
        <end position="696"/>
    </location>
</feature>
<keyword evidence="2" id="KW-1133">Transmembrane helix</keyword>
<evidence type="ECO:0000256" key="2">
    <source>
        <dbReference type="SAM" id="Phobius"/>
    </source>
</evidence>
<evidence type="ECO:0000313" key="3">
    <source>
        <dbReference type="EMBL" id="TDU89890.1"/>
    </source>
</evidence>
<dbReference type="InterPro" id="IPR046112">
    <property type="entry name" value="DUF6049"/>
</dbReference>